<reference evidence="2 3" key="1">
    <citation type="submission" date="2021-01" db="EMBL/GenBank/DDBJ databases">
        <title>Genomic Encyclopedia of Type Strains, Phase IV (KMG-IV): sequencing the most valuable type-strain genomes for metagenomic binning, comparative biology and taxonomic classification.</title>
        <authorList>
            <person name="Goeker M."/>
        </authorList>
    </citation>
    <scope>NUCLEOTIDE SEQUENCE [LARGE SCALE GENOMIC DNA]</scope>
    <source>
        <strain evidence="2 3">DSM 23711</strain>
    </source>
</reference>
<keyword evidence="1" id="KW-0472">Membrane</keyword>
<sequence>MKTLYMCYILKTVTNHMVCVHILFLYIINMPIGYVRSTCAVFFKIDCPPIEHPETGAPFFIH</sequence>
<keyword evidence="1" id="KW-0812">Transmembrane</keyword>
<dbReference type="EMBL" id="JAFBDR010000003">
    <property type="protein sequence ID" value="MBM7570340.1"/>
    <property type="molecule type" value="Genomic_DNA"/>
</dbReference>
<gene>
    <name evidence="2" type="ORF">JOC48_000818</name>
</gene>
<evidence type="ECO:0000313" key="3">
    <source>
        <dbReference type="Proteomes" id="UP001296943"/>
    </source>
</evidence>
<proteinExistence type="predicted"/>
<evidence type="ECO:0000313" key="2">
    <source>
        <dbReference type="EMBL" id="MBM7570340.1"/>
    </source>
</evidence>
<accession>A0ABS2MWV8</accession>
<comment type="caution">
    <text evidence="2">The sequence shown here is derived from an EMBL/GenBank/DDBJ whole genome shotgun (WGS) entry which is preliminary data.</text>
</comment>
<dbReference type="Proteomes" id="UP001296943">
    <property type="component" value="Unassembled WGS sequence"/>
</dbReference>
<evidence type="ECO:0000256" key="1">
    <source>
        <dbReference type="SAM" id="Phobius"/>
    </source>
</evidence>
<name>A0ABS2MWV8_9BACI</name>
<protein>
    <submittedName>
        <fullName evidence="2">Uncharacterized protein</fullName>
    </submittedName>
</protein>
<feature type="transmembrane region" description="Helical" evidence="1">
    <location>
        <begin position="7"/>
        <end position="28"/>
    </location>
</feature>
<keyword evidence="3" id="KW-1185">Reference proteome</keyword>
<organism evidence="2 3">
    <name type="scientific">Aquibacillus albus</name>
    <dbReference type="NCBI Taxonomy" id="1168171"/>
    <lineage>
        <taxon>Bacteria</taxon>
        <taxon>Bacillati</taxon>
        <taxon>Bacillota</taxon>
        <taxon>Bacilli</taxon>
        <taxon>Bacillales</taxon>
        <taxon>Bacillaceae</taxon>
        <taxon>Aquibacillus</taxon>
    </lineage>
</organism>
<keyword evidence="1" id="KW-1133">Transmembrane helix</keyword>